<evidence type="ECO:0000256" key="1">
    <source>
        <dbReference type="SAM" id="Phobius"/>
    </source>
</evidence>
<comment type="caution">
    <text evidence="2">The sequence shown here is derived from an EMBL/GenBank/DDBJ whole genome shotgun (WGS) entry which is preliminary data.</text>
</comment>
<feature type="transmembrane region" description="Helical" evidence="1">
    <location>
        <begin position="72"/>
        <end position="94"/>
    </location>
</feature>
<reference evidence="2" key="1">
    <citation type="submission" date="2021-04" db="EMBL/GenBank/DDBJ databases">
        <authorList>
            <person name="Pira H."/>
            <person name="Risdian C."/>
            <person name="Wink J."/>
        </authorList>
    </citation>
    <scope>NUCLEOTIDE SEQUENCE</scope>
    <source>
        <strain evidence="2">WH158</strain>
    </source>
</reference>
<feature type="transmembrane region" description="Helical" evidence="1">
    <location>
        <begin position="106"/>
        <end position="123"/>
    </location>
</feature>
<dbReference type="RefSeq" id="WP_218404006.1">
    <property type="nucleotide sequence ID" value="NZ_JAGSPC010000001.1"/>
</dbReference>
<dbReference type="EMBL" id="JAGSPC010000001">
    <property type="protein sequence ID" value="MBV7258718.1"/>
    <property type="molecule type" value="Genomic_DNA"/>
</dbReference>
<organism evidence="2 3">
    <name type="scientific">Erythrobacter crassostreae</name>
    <dbReference type="NCBI Taxonomy" id="2828328"/>
    <lineage>
        <taxon>Bacteria</taxon>
        <taxon>Pseudomonadati</taxon>
        <taxon>Pseudomonadota</taxon>
        <taxon>Alphaproteobacteria</taxon>
        <taxon>Sphingomonadales</taxon>
        <taxon>Erythrobacteraceae</taxon>
        <taxon>Erythrobacter/Porphyrobacter group</taxon>
        <taxon>Erythrobacter</taxon>
    </lineage>
</organism>
<accession>A0A9X1F3B9</accession>
<feature type="transmembrane region" description="Helical" evidence="1">
    <location>
        <begin position="40"/>
        <end position="60"/>
    </location>
</feature>
<name>A0A9X1F3B9_9SPHN</name>
<dbReference type="AlphaFoldDB" id="A0A9X1F3B9"/>
<protein>
    <submittedName>
        <fullName evidence="2">Uncharacterized protein</fullName>
    </submittedName>
</protein>
<keyword evidence="1" id="KW-0472">Membrane</keyword>
<evidence type="ECO:0000313" key="2">
    <source>
        <dbReference type="EMBL" id="MBV7258718.1"/>
    </source>
</evidence>
<keyword evidence="3" id="KW-1185">Reference proteome</keyword>
<keyword evidence="1" id="KW-0812">Transmembrane</keyword>
<evidence type="ECO:0000313" key="3">
    <source>
        <dbReference type="Proteomes" id="UP001138681"/>
    </source>
</evidence>
<keyword evidence="1" id="KW-1133">Transmembrane helix</keyword>
<proteinExistence type="predicted"/>
<sequence length="130" mass="14153">MNIERLDWFIALPLLASLVMIAEADAPREAVVALTPWAKGLILGGLGLLFNVAVAAASAIDRRCSEEYAFQIMANAALVGFAATMLVNLCWVIGEKVFGLPELASDNIIGILTFGWAISYYWFRFKGVAR</sequence>
<gene>
    <name evidence="2" type="ORF">KCG46_03900</name>
</gene>
<dbReference type="Proteomes" id="UP001138681">
    <property type="component" value="Unassembled WGS sequence"/>
</dbReference>